<gene>
    <name evidence="2" type="ORF">MCHLO_00910</name>
</gene>
<feature type="compositionally biased region" description="Basic and acidic residues" evidence="1">
    <location>
        <begin position="173"/>
        <end position="186"/>
    </location>
</feature>
<protein>
    <submittedName>
        <fullName evidence="2">Uncharacterized protein</fullName>
    </submittedName>
</protein>
<feature type="compositionally biased region" description="Acidic residues" evidence="1">
    <location>
        <begin position="59"/>
        <end position="79"/>
    </location>
</feature>
<reference evidence="2" key="1">
    <citation type="submission" date="2014-09" db="EMBL/GenBank/DDBJ databases">
        <title>Genome sequence of the luminous mushroom Mycena chlorophos for searching fungal bioluminescence genes.</title>
        <authorList>
            <person name="Tanaka Y."/>
            <person name="Kasuga D."/>
            <person name="Oba Y."/>
            <person name="Hase S."/>
            <person name="Sato K."/>
            <person name="Oba Y."/>
            <person name="Sakakibara Y."/>
        </authorList>
    </citation>
    <scope>NUCLEOTIDE SEQUENCE</scope>
</reference>
<sequence length="186" mass="20959">MVLQPRWAGRQEQEPCGGPGLARGIRCSRREPGAFVVSSFRISLTTAQKDLKRKRAQDAEVDEGDEEGDNEEPTSEDEFSGAILMLSRNRILWWEQDLHKLSNTLCDHYRAQKTEKGKELFESLLRVLDPVGDDVANSAYQGTLALKAWADAMNFDGPEAPIDDYSWLDDEPREGQSEARNKVTFA</sequence>
<dbReference type="EMBL" id="DF838727">
    <property type="protein sequence ID" value="GAT43221.1"/>
    <property type="molecule type" value="Genomic_DNA"/>
</dbReference>
<feature type="region of interest" description="Disordered" evidence="1">
    <location>
        <begin position="163"/>
        <end position="186"/>
    </location>
</feature>
<evidence type="ECO:0000256" key="1">
    <source>
        <dbReference type="SAM" id="MobiDB-lite"/>
    </source>
</evidence>
<name>A0ABQ0KW85_MYCCL</name>
<accession>A0ABQ0KW85</accession>
<evidence type="ECO:0000313" key="2">
    <source>
        <dbReference type="EMBL" id="GAT43221.1"/>
    </source>
</evidence>
<keyword evidence="3" id="KW-1185">Reference proteome</keyword>
<proteinExistence type="predicted"/>
<organism evidence="2 3">
    <name type="scientific">Mycena chlorophos</name>
    <name type="common">Agaric fungus</name>
    <name type="synonym">Agaricus chlorophos</name>
    <dbReference type="NCBI Taxonomy" id="658473"/>
    <lineage>
        <taxon>Eukaryota</taxon>
        <taxon>Fungi</taxon>
        <taxon>Dikarya</taxon>
        <taxon>Basidiomycota</taxon>
        <taxon>Agaricomycotina</taxon>
        <taxon>Agaricomycetes</taxon>
        <taxon>Agaricomycetidae</taxon>
        <taxon>Agaricales</taxon>
        <taxon>Marasmiineae</taxon>
        <taxon>Mycenaceae</taxon>
        <taxon>Mycena</taxon>
    </lineage>
</organism>
<dbReference type="Proteomes" id="UP000815677">
    <property type="component" value="Unassembled WGS sequence"/>
</dbReference>
<feature type="region of interest" description="Disordered" evidence="1">
    <location>
        <begin position="50"/>
        <end position="79"/>
    </location>
</feature>
<evidence type="ECO:0000313" key="3">
    <source>
        <dbReference type="Proteomes" id="UP000815677"/>
    </source>
</evidence>
<feature type="region of interest" description="Disordered" evidence="1">
    <location>
        <begin position="1"/>
        <end position="22"/>
    </location>
</feature>